<dbReference type="EMBL" id="LAZR01067240">
    <property type="protein sequence ID" value="KKK51993.1"/>
    <property type="molecule type" value="Genomic_DNA"/>
</dbReference>
<feature type="compositionally biased region" description="Acidic residues" evidence="1">
    <location>
        <begin position="44"/>
        <end position="55"/>
    </location>
</feature>
<organism evidence="2">
    <name type="scientific">marine sediment metagenome</name>
    <dbReference type="NCBI Taxonomy" id="412755"/>
    <lineage>
        <taxon>unclassified sequences</taxon>
        <taxon>metagenomes</taxon>
        <taxon>ecological metagenomes</taxon>
    </lineage>
</organism>
<feature type="region of interest" description="Disordered" evidence="1">
    <location>
        <begin position="30"/>
        <end position="55"/>
    </location>
</feature>
<sequence length="55" mass="6516">MRWEDRTDRQKVALLKFALDKLLSEFFNHEHSKQGSVLTSPDWDSLEYSDEGTEE</sequence>
<evidence type="ECO:0000313" key="2">
    <source>
        <dbReference type="EMBL" id="KKK51993.1"/>
    </source>
</evidence>
<protein>
    <submittedName>
        <fullName evidence="2">Uncharacterized protein</fullName>
    </submittedName>
</protein>
<comment type="caution">
    <text evidence="2">The sequence shown here is derived from an EMBL/GenBank/DDBJ whole genome shotgun (WGS) entry which is preliminary data.</text>
</comment>
<evidence type="ECO:0000256" key="1">
    <source>
        <dbReference type="SAM" id="MobiDB-lite"/>
    </source>
</evidence>
<dbReference type="AlphaFoldDB" id="A0A0F8W5Z2"/>
<accession>A0A0F8W5Z2</accession>
<reference evidence="2" key="1">
    <citation type="journal article" date="2015" name="Nature">
        <title>Complex archaea that bridge the gap between prokaryotes and eukaryotes.</title>
        <authorList>
            <person name="Spang A."/>
            <person name="Saw J.H."/>
            <person name="Jorgensen S.L."/>
            <person name="Zaremba-Niedzwiedzka K."/>
            <person name="Martijn J."/>
            <person name="Lind A.E."/>
            <person name="van Eijk R."/>
            <person name="Schleper C."/>
            <person name="Guy L."/>
            <person name="Ettema T.J."/>
        </authorList>
    </citation>
    <scope>NUCLEOTIDE SEQUENCE</scope>
</reference>
<name>A0A0F8W5Z2_9ZZZZ</name>
<proteinExistence type="predicted"/>
<gene>
    <name evidence="2" type="ORF">LCGC14_3109420</name>
</gene>